<dbReference type="Proteomes" id="UP000554286">
    <property type="component" value="Unassembled WGS sequence"/>
</dbReference>
<evidence type="ECO:0008006" key="4">
    <source>
        <dbReference type="Google" id="ProtNLM"/>
    </source>
</evidence>
<comment type="caution">
    <text evidence="2">The sequence shown here is derived from an EMBL/GenBank/DDBJ whole genome shotgun (WGS) entry which is preliminary data.</text>
</comment>
<dbReference type="InterPro" id="IPR004027">
    <property type="entry name" value="SEC_C_motif"/>
</dbReference>
<dbReference type="Pfam" id="PF02810">
    <property type="entry name" value="SEC-C"/>
    <property type="match status" value="1"/>
</dbReference>
<evidence type="ECO:0000313" key="2">
    <source>
        <dbReference type="EMBL" id="MBB4265139.1"/>
    </source>
</evidence>
<dbReference type="PANTHER" id="PTHR33747:SF1">
    <property type="entry name" value="ADENYLATE CYCLASE-ASSOCIATED CAP C-TERMINAL DOMAIN-CONTAINING PROTEIN"/>
    <property type="match status" value="1"/>
</dbReference>
<dbReference type="EMBL" id="JACIGK010000004">
    <property type="protein sequence ID" value="MBB4265139.1"/>
    <property type="molecule type" value="Genomic_DNA"/>
</dbReference>
<dbReference type="Gene3D" id="3.10.450.50">
    <property type="match status" value="1"/>
</dbReference>
<evidence type="ECO:0000256" key="1">
    <source>
        <dbReference type="SAM" id="MobiDB-lite"/>
    </source>
</evidence>
<keyword evidence="3" id="KW-1185">Reference proteome</keyword>
<feature type="region of interest" description="Disordered" evidence="1">
    <location>
        <begin position="278"/>
        <end position="298"/>
    </location>
</feature>
<gene>
    <name evidence="2" type="ORF">GGD89_000754</name>
</gene>
<dbReference type="AlphaFoldDB" id="A0A7W6RBW9"/>
<name>A0A7W6RBW9_9PROT</name>
<protein>
    <recommendedName>
        <fullName evidence="4">SEC-C motif-containing protein</fullName>
    </recommendedName>
</protein>
<dbReference type="InterPro" id="IPR010602">
    <property type="entry name" value="DUF1186"/>
</dbReference>
<dbReference type="PANTHER" id="PTHR33747">
    <property type="entry name" value="UPF0225 PROTEIN SCO1677"/>
    <property type="match status" value="1"/>
</dbReference>
<dbReference type="Pfam" id="PF06685">
    <property type="entry name" value="DUF1186"/>
    <property type="match status" value="1"/>
</dbReference>
<accession>A0A7W6RBW9</accession>
<proteinExistence type="predicted"/>
<dbReference type="RefSeq" id="WP_184042769.1">
    <property type="nucleotide sequence ID" value="NZ_JACIGK010000004.1"/>
</dbReference>
<reference evidence="2 3" key="1">
    <citation type="submission" date="2020-08" db="EMBL/GenBank/DDBJ databases">
        <title>Genome sequencing of Purple Non-Sulfur Bacteria from various extreme environments.</title>
        <authorList>
            <person name="Mayer M."/>
        </authorList>
    </citation>
    <scope>NUCLEOTIDE SEQUENCE [LARGE SCALE GENOMIC DNA]</scope>
    <source>
        <strain evidence="2 3">JA131</strain>
    </source>
</reference>
<organism evidence="2 3">
    <name type="scientific">Roseospira visakhapatnamensis</name>
    <dbReference type="NCBI Taxonomy" id="390880"/>
    <lineage>
        <taxon>Bacteria</taxon>
        <taxon>Pseudomonadati</taxon>
        <taxon>Pseudomonadota</taxon>
        <taxon>Alphaproteobacteria</taxon>
        <taxon>Rhodospirillales</taxon>
        <taxon>Rhodospirillaceae</taxon>
        <taxon>Roseospira</taxon>
    </lineage>
</organism>
<dbReference type="SUPFAM" id="SSF103642">
    <property type="entry name" value="Sec-C motif"/>
    <property type="match status" value="1"/>
</dbReference>
<sequence>MDADQILHDLATFGPFPEPAVRASLDTPAAVVPRFLDILERAATGADLSEDEREAIFLMIHILADLRETRAFRPLVSLLRRDDDVVEPILGDCLFETVAQVLISLYDGDIAPLETLIGDPDASEWGRQAGLNAWIWLAATGAVPRDHARERLLSWYTRPFAKAGHAVWVGWVDAAALLTLDDLSHKARRVFSTGRVPREMMGYRHYQRLLRSAQQADDVTDVLRKEHLYPFSDVIGSMSTWHCFSPARVETSQARDHDEAIAKIREGAMLRQLGAALAPDRAGSSPPPAVNTNRAIGRNDPCPCGSGKKYKKCCLGKA</sequence>
<evidence type="ECO:0000313" key="3">
    <source>
        <dbReference type="Proteomes" id="UP000554286"/>
    </source>
</evidence>